<evidence type="ECO:0000313" key="4">
    <source>
        <dbReference type="Proteomes" id="UP000612055"/>
    </source>
</evidence>
<protein>
    <recommendedName>
        <fullName evidence="2">RDRP core domain-containing protein</fullName>
    </recommendedName>
</protein>
<feature type="compositionally biased region" description="Low complexity" evidence="1">
    <location>
        <begin position="1505"/>
        <end position="1521"/>
    </location>
</feature>
<feature type="compositionally biased region" description="Pro residues" evidence="1">
    <location>
        <begin position="1088"/>
        <end position="1100"/>
    </location>
</feature>
<feature type="region of interest" description="Disordered" evidence="1">
    <location>
        <begin position="206"/>
        <end position="231"/>
    </location>
</feature>
<feature type="region of interest" description="Disordered" evidence="1">
    <location>
        <begin position="1496"/>
        <end position="1521"/>
    </location>
</feature>
<feature type="compositionally biased region" description="Gly residues" evidence="1">
    <location>
        <begin position="379"/>
        <end position="405"/>
    </location>
</feature>
<dbReference type="InterPro" id="IPR057596">
    <property type="entry name" value="RDRP_core"/>
</dbReference>
<dbReference type="PANTHER" id="PTHR24216:SF65">
    <property type="entry name" value="PAXILLIN-LIKE PROTEIN 1"/>
    <property type="match status" value="1"/>
</dbReference>
<proteinExistence type="predicted"/>
<feature type="compositionally biased region" description="Low complexity" evidence="1">
    <location>
        <begin position="58"/>
        <end position="78"/>
    </location>
</feature>
<name>A0A836BNZ2_9CHLO</name>
<feature type="compositionally biased region" description="Low complexity" evidence="1">
    <location>
        <begin position="1067"/>
        <end position="1087"/>
    </location>
</feature>
<evidence type="ECO:0000259" key="2">
    <source>
        <dbReference type="Pfam" id="PF05183"/>
    </source>
</evidence>
<accession>A0A836BNZ2</accession>
<organism evidence="3 4">
    <name type="scientific">Edaphochlamys debaryana</name>
    <dbReference type="NCBI Taxonomy" id="47281"/>
    <lineage>
        <taxon>Eukaryota</taxon>
        <taxon>Viridiplantae</taxon>
        <taxon>Chlorophyta</taxon>
        <taxon>core chlorophytes</taxon>
        <taxon>Chlorophyceae</taxon>
        <taxon>CS clade</taxon>
        <taxon>Chlamydomonadales</taxon>
        <taxon>Chlamydomonadales incertae sedis</taxon>
        <taxon>Edaphochlamys</taxon>
    </lineage>
</organism>
<feature type="compositionally biased region" description="Pro residues" evidence="1">
    <location>
        <begin position="1011"/>
        <end position="1022"/>
    </location>
</feature>
<dbReference type="PANTHER" id="PTHR24216">
    <property type="entry name" value="PAXILLIN-RELATED"/>
    <property type="match status" value="1"/>
</dbReference>
<feature type="region of interest" description="Disordered" evidence="1">
    <location>
        <begin position="671"/>
        <end position="718"/>
    </location>
</feature>
<feature type="compositionally biased region" description="Low complexity" evidence="1">
    <location>
        <begin position="1109"/>
        <end position="1127"/>
    </location>
</feature>
<feature type="compositionally biased region" description="Gly residues" evidence="1">
    <location>
        <begin position="313"/>
        <end position="328"/>
    </location>
</feature>
<feature type="region of interest" description="Disordered" evidence="1">
    <location>
        <begin position="288"/>
        <end position="328"/>
    </location>
</feature>
<feature type="compositionally biased region" description="Low complexity" evidence="1">
    <location>
        <begin position="1023"/>
        <end position="1036"/>
    </location>
</feature>
<dbReference type="Proteomes" id="UP000612055">
    <property type="component" value="Unassembled WGS sequence"/>
</dbReference>
<feature type="domain" description="RDRP core" evidence="2">
    <location>
        <begin position="728"/>
        <end position="984"/>
    </location>
</feature>
<keyword evidence="4" id="KW-1185">Reference proteome</keyword>
<feature type="region of interest" description="Disordered" evidence="1">
    <location>
        <begin position="995"/>
        <end position="1054"/>
    </location>
</feature>
<evidence type="ECO:0000313" key="3">
    <source>
        <dbReference type="EMBL" id="KAG2483520.1"/>
    </source>
</evidence>
<sequence>MLSPVARSPTHLPAAPARADPACDRRREAKRVQLRAPGPPHWGSGAQGPSPSPDLTVAAGPGATSPAAITPAAHAAASFSSQTGPGPSPAPAGLAQAPRFASATQLLVVHLRAQAGPLPTCDGSEASCRAHLLAGLPTHSALLLDLLGLGPDGPSLDLLRGLARARSASELVTLVGFMAAAAARQRHASALAAATATATAATTPYGINGNRRGGGGGRASDAVSSQAAEKEAATAKRRAELLWQAMACSGLVWAPGDPKGLAGGGAVSYNPDPPQRPPYRVVTARLELPPAEEGFGSGGGSRNRRRGRDSSPGDGGGGGGGGRGGEVCAGGGEGWVELGDGVRARFDLELSPESTYLCRHPHLAAHDRLLRMTVRTRTRGGGGGGGSGGGGDSPGGGDSGGGGSEGLADGLSPGQRGALERVLSRGFVFAGRLYRYLTAKDGALWCVAVRSCRTADLQGWAPIAHPILDAWPLLGAAGCLPTVQKMAARAELWSSKTLPLALPEGWRVIYKSDPEGPHPTTPGATLPLTDGAGRASPDLWPLALAAVANHAAAAAAAAAKDAAAASCFAIGSQSYRQRGAGAAAGTAAAAAEAAAAAACGRLPPLQMRMYDRMLTCSPSYDRPSVMNKGLLIPDSSLPCRTIVLPYSCVKAPGIDTLLQWLEEAEDAALDVLPPTPPLSSSSSSSYPSHAAGPSHDAAAAAAGSAAAGNSSSSDGHTSYAPVRYSSRIQLELVGGGRPVRPGRLNQNLIPLLDHLGVPRRVLYGLLDAALAEARAALRTPSAAATAARSREGRFATLLERLGAGWGRAAEEAAGDVWAAPDAHLASELDSLLTTLINSLREMQIPLPDSLMAVGVPDPTASLPRRCVCLIDDAGRAVAAAPTRCLLYRDPELRHTGVLAAWLVPPPPGLLAGGGGEAGGAAAAGAAVGRSAGGGSRGGGLGPGLRSALVMPIQGGESLAALMAGGDYDGDIFHVITHRDMVDALWERLAAQQGVSTEPSTAAAQHAQHGAPPAPLGPPPTPPRAQHAQQAAWAAPQGLPTHAQHAGPSAVGAGAAWQAQGAEATASQAQARAVARGLPSTQAQSQPLPLAPTQPLPPCHPHPSHGGGQQQWQQQQQGSCQPSQQHQPLLGAMTPPPTQPLPTIQTPGSQGGRSGPSGPGPSQARVGPPGPRLPSMAEALASGQLWVFPPQRDDPDPSDLIRQLVQFWLHAQVVDASVGLFHTYWLRCLELHRGQGGGPGGPLCTQLAEGYEQALDAKKHQQRPSVPPAVERVCRQLNDPAWHRKNWQGMAADGTIRPAQHPAPSQAAGIQIPANLPEDPIWDEQALQPPPPRSVISDLFSRIQIEDPLLLVSYPHSGPGHGGPTYTGGLNGFGYYAAGPAAAVREMPLSDVVKAAASVEPDRRLVEAAQAVVGDEGAWLGLMEACWGVVQREWSEPWRRYLQAQEAGPRASSRDALRRSEEACAALLRSLVAGVRRGLLAAARGRLRGRLQLGDQVAPDAPPLASPTTPATPSAAPPTATADSLALDLRPRAALAVALYAAVYSRRAAAEGASLDGRRLGVVWAVAGRELNFAHVLLRAEGALPGLGLPRRT</sequence>
<dbReference type="Pfam" id="PF05183">
    <property type="entry name" value="RdRP"/>
    <property type="match status" value="1"/>
</dbReference>
<feature type="region of interest" description="Disordered" evidence="1">
    <location>
        <begin position="1067"/>
        <end position="1175"/>
    </location>
</feature>
<gene>
    <name evidence="3" type="ORF">HYH03_017627</name>
</gene>
<dbReference type="OrthoDB" id="546036at2759"/>
<dbReference type="EMBL" id="JAEHOE010000174">
    <property type="protein sequence ID" value="KAG2483520.1"/>
    <property type="molecule type" value="Genomic_DNA"/>
</dbReference>
<reference evidence="3" key="1">
    <citation type="journal article" date="2020" name="bioRxiv">
        <title>Comparative genomics of Chlamydomonas.</title>
        <authorList>
            <person name="Craig R.J."/>
            <person name="Hasan A.R."/>
            <person name="Ness R.W."/>
            <person name="Keightley P.D."/>
        </authorList>
    </citation>
    <scope>NUCLEOTIDE SEQUENCE</scope>
    <source>
        <strain evidence="3">CCAP 11/70</strain>
    </source>
</reference>
<comment type="caution">
    <text evidence="3">The sequence shown here is derived from an EMBL/GenBank/DDBJ whole genome shotgun (WGS) entry which is preliminary data.</text>
</comment>
<feature type="region of interest" description="Disordered" evidence="1">
    <location>
        <begin position="1"/>
        <end position="95"/>
    </location>
</feature>
<feature type="compositionally biased region" description="Low complexity" evidence="1">
    <location>
        <begin position="678"/>
        <end position="715"/>
    </location>
</feature>
<feature type="compositionally biased region" description="Basic and acidic residues" evidence="1">
    <location>
        <begin position="21"/>
        <end position="31"/>
    </location>
</feature>
<feature type="region of interest" description="Disordered" evidence="1">
    <location>
        <begin position="376"/>
        <end position="411"/>
    </location>
</feature>
<evidence type="ECO:0000256" key="1">
    <source>
        <dbReference type="SAM" id="MobiDB-lite"/>
    </source>
</evidence>
<feature type="compositionally biased region" description="Low complexity" evidence="1">
    <location>
        <begin position="1000"/>
        <end position="1010"/>
    </location>
</feature>
<dbReference type="GO" id="GO:0003968">
    <property type="term" value="F:RNA-directed RNA polymerase activity"/>
    <property type="evidence" value="ECO:0007669"/>
    <property type="project" value="InterPro"/>
</dbReference>